<organism evidence="4 5">
    <name type="scientific">Aspergillus clavatus (strain ATCC 1007 / CBS 513.65 / DSM 816 / NCTC 3887 / NRRL 1 / QM 1276 / 107)</name>
    <dbReference type="NCBI Taxonomy" id="344612"/>
    <lineage>
        <taxon>Eukaryota</taxon>
        <taxon>Fungi</taxon>
        <taxon>Dikarya</taxon>
        <taxon>Ascomycota</taxon>
        <taxon>Pezizomycotina</taxon>
        <taxon>Eurotiomycetes</taxon>
        <taxon>Eurotiomycetidae</taxon>
        <taxon>Eurotiales</taxon>
        <taxon>Aspergillaceae</taxon>
        <taxon>Aspergillus</taxon>
        <taxon>Aspergillus subgen. Fumigati</taxon>
    </lineage>
</organism>
<evidence type="ECO:0000313" key="5">
    <source>
        <dbReference type="Proteomes" id="UP000006701"/>
    </source>
</evidence>
<dbReference type="AlphaFoldDB" id="A1CIY2"/>
<dbReference type="InterPro" id="IPR039559">
    <property type="entry name" value="AIM6_PI-PLC-like_dom"/>
</dbReference>
<dbReference type="CDD" id="cd08577">
    <property type="entry name" value="PI-PLCc_GDPD_SF_unchar3"/>
    <property type="match status" value="1"/>
</dbReference>
<dbReference type="RefSeq" id="XP_001272263.1">
    <property type="nucleotide sequence ID" value="XM_001272262.1"/>
</dbReference>
<sequence length="407" mass="45251">MAVLPLFSRLPRRSDSLSDTTLTERRLSNSSNRSSLPYYNPDQKAPHRWVSSFKSTLNPKIVGKKKATRNRVLVLLFIVLVLGGIAVGVWFALVLTLIDRLTPTIPSNGVQRIVRSWSGPADSVAALTPWPKDFSRGISPVQCHSHNDYWRTVPLYDAIAAGCTGVEADIWLDGSELLVGHRRHSLSSDRTLKSLYVEPLTTILSKINSDSASNTPLGVFDVDPTTTLTLLIDIKTDAKTIWPVLLDQLAPLRTGGWLSHWNDTSKTLVRGPVTVVGTGNTPFDLVTAEKHRYVFFDAPLNDISQDTRYTTENSYYASVSVHKAVGIVFPWGPTGGQKEAMKKMIAAASERGLVSRFWSIPFWPVSLRMQLWQFLTNSGIGMLNMDDVVEATRWNWDWCIVAGLVLC</sequence>
<dbReference type="HOGENOM" id="CLU_031561_0_2_1"/>
<keyword evidence="5" id="KW-1185">Reference proteome</keyword>
<dbReference type="OrthoDB" id="4153866at2759"/>
<proteinExistence type="inferred from homology"/>
<evidence type="ECO:0000256" key="3">
    <source>
        <dbReference type="SAM" id="Phobius"/>
    </source>
</evidence>
<dbReference type="Proteomes" id="UP000006701">
    <property type="component" value="Unassembled WGS sequence"/>
</dbReference>
<evidence type="ECO:0000256" key="2">
    <source>
        <dbReference type="ARBA" id="ARBA00014286"/>
    </source>
</evidence>
<dbReference type="GeneID" id="4704004"/>
<keyword evidence="3" id="KW-0812">Transmembrane</keyword>
<dbReference type="InterPro" id="IPR051236">
    <property type="entry name" value="HAT_RTT109-like"/>
</dbReference>
<dbReference type="OMA" id="WDWCIVA"/>
<dbReference type="eggNOG" id="ENOG502QVA8">
    <property type="taxonomic scope" value="Eukaryota"/>
</dbReference>
<dbReference type="GO" id="GO:0006629">
    <property type="term" value="P:lipid metabolic process"/>
    <property type="evidence" value="ECO:0007669"/>
    <property type="project" value="InterPro"/>
</dbReference>
<dbReference type="PANTHER" id="PTHR31571">
    <property type="entry name" value="ALTERED INHERITANCE OF MITOCHONDRIA PROTEIN 6"/>
    <property type="match status" value="1"/>
</dbReference>
<feature type="transmembrane region" description="Helical" evidence="3">
    <location>
        <begin position="72"/>
        <end position="98"/>
    </location>
</feature>
<gene>
    <name evidence="4" type="ORF">ACLA_053110</name>
</gene>
<dbReference type="GO" id="GO:0008081">
    <property type="term" value="F:phosphoric diester hydrolase activity"/>
    <property type="evidence" value="ECO:0007669"/>
    <property type="project" value="InterPro"/>
</dbReference>
<comment type="similarity">
    <text evidence="1">Belongs to the AIM6 family.</text>
</comment>
<dbReference type="EMBL" id="DS027054">
    <property type="protein sequence ID" value="EAW10837.1"/>
    <property type="molecule type" value="Genomic_DNA"/>
</dbReference>
<evidence type="ECO:0000313" key="4">
    <source>
        <dbReference type="EMBL" id="EAW10837.1"/>
    </source>
</evidence>
<evidence type="ECO:0000256" key="1">
    <source>
        <dbReference type="ARBA" id="ARBA00008858"/>
    </source>
</evidence>
<dbReference type="PANTHER" id="PTHR31571:SF1">
    <property type="entry name" value="ALTERED INHERITANCE OF MITOCHONDRIA PROTEIN 6"/>
    <property type="match status" value="1"/>
</dbReference>
<dbReference type="KEGG" id="act:ACLA_053110"/>
<name>A1CIY2_ASPCL</name>
<keyword evidence="3" id="KW-0472">Membrane</keyword>
<reference evidence="4 5" key="1">
    <citation type="journal article" date="2008" name="PLoS Genet.">
        <title>Genomic islands in the pathogenic filamentous fungus Aspergillus fumigatus.</title>
        <authorList>
            <person name="Fedorova N.D."/>
            <person name="Khaldi N."/>
            <person name="Joardar V.S."/>
            <person name="Maiti R."/>
            <person name="Amedeo P."/>
            <person name="Anderson M.J."/>
            <person name="Crabtree J."/>
            <person name="Silva J.C."/>
            <person name="Badger J.H."/>
            <person name="Albarraq A."/>
            <person name="Angiuoli S."/>
            <person name="Bussey H."/>
            <person name="Bowyer P."/>
            <person name="Cotty P.J."/>
            <person name="Dyer P.S."/>
            <person name="Egan A."/>
            <person name="Galens K."/>
            <person name="Fraser-Liggett C.M."/>
            <person name="Haas B.J."/>
            <person name="Inman J.M."/>
            <person name="Kent R."/>
            <person name="Lemieux S."/>
            <person name="Malavazi I."/>
            <person name="Orvis J."/>
            <person name="Roemer T."/>
            <person name="Ronning C.M."/>
            <person name="Sundaram J.P."/>
            <person name="Sutton G."/>
            <person name="Turner G."/>
            <person name="Venter J.C."/>
            <person name="White O.R."/>
            <person name="Whitty B.R."/>
            <person name="Youngman P."/>
            <person name="Wolfe K.H."/>
            <person name="Goldman G.H."/>
            <person name="Wortman J.R."/>
            <person name="Jiang B."/>
            <person name="Denning D.W."/>
            <person name="Nierman W.C."/>
        </authorList>
    </citation>
    <scope>NUCLEOTIDE SEQUENCE [LARGE SCALE GENOMIC DNA]</scope>
    <source>
        <strain evidence="5">ATCC 1007 / CBS 513.65 / DSM 816 / NCTC 3887 / NRRL 1</strain>
    </source>
</reference>
<accession>A1CIY2</accession>
<dbReference type="VEuPathDB" id="FungiDB:ACLA_053110"/>
<dbReference type="InterPro" id="IPR017946">
    <property type="entry name" value="PLC-like_Pdiesterase_TIM-brl"/>
</dbReference>
<dbReference type="SUPFAM" id="SSF51695">
    <property type="entry name" value="PLC-like phosphodiesterases"/>
    <property type="match status" value="1"/>
</dbReference>
<protein>
    <recommendedName>
        <fullName evidence="2">Altered inheritance of mitochondria protein 6</fullName>
    </recommendedName>
</protein>
<keyword evidence="3" id="KW-1133">Transmembrane helix</keyword>